<dbReference type="EMBL" id="QTPM01000115">
    <property type="protein sequence ID" value="RQY77731.1"/>
    <property type="molecule type" value="Genomic_DNA"/>
</dbReference>
<reference evidence="1 2" key="1">
    <citation type="submission" date="2018-08" db="EMBL/GenBank/DDBJ databases">
        <title>Comparative analysis of Burkholderia isolates from Puerto Rico.</title>
        <authorList>
            <person name="Hall C."/>
            <person name="Sahl J."/>
            <person name="Wagner D."/>
        </authorList>
    </citation>
    <scope>NUCLEOTIDE SEQUENCE [LARGE SCALE GENOMIC DNA]</scope>
    <source>
        <strain evidence="1 2">Bp8966</strain>
    </source>
</reference>
<name>A0ABX9YBM6_9BURK</name>
<accession>A0ABX9YBM6</accession>
<gene>
    <name evidence="1" type="ORF">DF017_36630</name>
</gene>
<keyword evidence="2" id="KW-1185">Reference proteome</keyword>
<evidence type="ECO:0000313" key="1">
    <source>
        <dbReference type="EMBL" id="RQY77731.1"/>
    </source>
</evidence>
<proteinExistence type="predicted"/>
<dbReference type="Proteomes" id="UP000281098">
    <property type="component" value="Unassembled WGS sequence"/>
</dbReference>
<sequence length="75" mass="8414">MSRIELRGFGIHFQAGRARSGVTYRDDACLIFFQYPLVVVLAKIAVRAFVKAVDSGFYDQLLEGAGRFVQFLVVL</sequence>
<protein>
    <submittedName>
        <fullName evidence="1">Uncharacterized protein</fullName>
    </submittedName>
</protein>
<evidence type="ECO:0000313" key="2">
    <source>
        <dbReference type="Proteomes" id="UP000281098"/>
    </source>
</evidence>
<organism evidence="1 2">
    <name type="scientific">Burkholderia stagnalis</name>
    <dbReference type="NCBI Taxonomy" id="1503054"/>
    <lineage>
        <taxon>Bacteria</taxon>
        <taxon>Pseudomonadati</taxon>
        <taxon>Pseudomonadota</taxon>
        <taxon>Betaproteobacteria</taxon>
        <taxon>Burkholderiales</taxon>
        <taxon>Burkholderiaceae</taxon>
        <taxon>Burkholderia</taxon>
        <taxon>Burkholderia cepacia complex</taxon>
    </lineage>
</organism>
<comment type="caution">
    <text evidence="1">The sequence shown here is derived from an EMBL/GenBank/DDBJ whole genome shotgun (WGS) entry which is preliminary data.</text>
</comment>